<protein>
    <submittedName>
        <fullName evidence="1">Uncharacterized protein</fullName>
    </submittedName>
</protein>
<evidence type="ECO:0000313" key="2">
    <source>
        <dbReference type="Proteomes" id="UP000198217"/>
    </source>
</evidence>
<proteinExistence type="predicted"/>
<dbReference type="AlphaFoldDB" id="A0A1C5H2A8"/>
<reference evidence="1 2" key="1">
    <citation type="submission" date="2016-06" db="EMBL/GenBank/DDBJ databases">
        <authorList>
            <person name="Kjaerup R.B."/>
            <person name="Dalgaard T.S."/>
            <person name="Juul-Madsen H.R."/>
        </authorList>
    </citation>
    <scope>NUCLEOTIDE SEQUENCE [LARGE SCALE GENOMIC DNA]</scope>
    <source>
        <strain evidence="1 2">DSM 43904</strain>
    </source>
</reference>
<keyword evidence="2" id="KW-1185">Reference proteome</keyword>
<organism evidence="1 2">
    <name type="scientific">Micromonospora echinaurantiaca</name>
    <dbReference type="NCBI Taxonomy" id="47857"/>
    <lineage>
        <taxon>Bacteria</taxon>
        <taxon>Bacillati</taxon>
        <taxon>Actinomycetota</taxon>
        <taxon>Actinomycetes</taxon>
        <taxon>Micromonosporales</taxon>
        <taxon>Micromonosporaceae</taxon>
        <taxon>Micromonospora</taxon>
    </lineage>
</organism>
<name>A0A1C5H2A8_9ACTN</name>
<sequence>MRLAAVSEIGIAANLMINGVVSAGEMRKRPSGGPDGRFRMVLGEAQASKTPASTRRFSVASQPSPGWAALRVLSSARILAA</sequence>
<gene>
    <name evidence="1" type="ORF">GA0070609_0812</name>
</gene>
<evidence type="ECO:0000313" key="1">
    <source>
        <dbReference type="EMBL" id="SCG40053.1"/>
    </source>
</evidence>
<dbReference type="Proteomes" id="UP000198217">
    <property type="component" value="Chromosome I"/>
</dbReference>
<accession>A0A1C5H2A8</accession>
<dbReference type="EMBL" id="LT607750">
    <property type="protein sequence ID" value="SCG40053.1"/>
    <property type="molecule type" value="Genomic_DNA"/>
</dbReference>